<comment type="cofactor">
    <cofactor evidence="1">
        <name>FAD</name>
        <dbReference type="ChEBI" id="CHEBI:57692"/>
    </cofactor>
</comment>
<organism evidence="9 10">
    <name type="scientific">Streptomyces avermitilis</name>
    <dbReference type="NCBI Taxonomy" id="33903"/>
    <lineage>
        <taxon>Bacteria</taxon>
        <taxon>Bacillati</taxon>
        <taxon>Actinomycetota</taxon>
        <taxon>Actinomycetes</taxon>
        <taxon>Kitasatosporales</taxon>
        <taxon>Streptomycetaceae</taxon>
        <taxon>Streptomyces</taxon>
    </lineage>
</organism>
<dbReference type="NCBIfam" id="NF045818">
    <property type="entry name" value="Neo-PentlctneDsynPtlE"/>
    <property type="match status" value="1"/>
</dbReference>
<keyword evidence="3" id="KW-0285">Flavoprotein</keyword>
<evidence type="ECO:0000313" key="9">
    <source>
        <dbReference type="EMBL" id="GDY77011.1"/>
    </source>
</evidence>
<accession>A0A4D4MXU9</accession>
<sequence length="594" mass="65925">MVDIEAVRAKYREERDKRVQADGGRQYLSAQGEFAHYADDPHAKPIERAPVSDEVDVTIIGAGIGGLLLGARLREACAFDTIRLVDKAGDVGGTWYWNRFPGLRCDVESYVYMPLLEELGRLPSEKYATGAEIFEHCQAIARTYDLYDEALLQTSVTELSWDEDSSRWLVRTDRGDLVRSRFVAMAIGSLHRPKLPSIPGTEAFQGHSFHTSRWDFAYTGGDISGGLEKLGDKRVGIVGTGATAVQCIPHLAESAAHLYVFQRTPSTVSVRNNRPTDPGWAAGLEPGWQQRRMDNFHALTSGVDQDVDLVQDGWTEITSKLAAILPKSAADADPKDIGTAVELADFHKMEELRKRVDAIVHDKDTADALKPYYRLFCKRPCFHDGYLDTYNRPNVTLVDTQGRGVERLTPTSVVAGGREYPVDCLIFASGYESEFGVPYTNRTGFSIVGRDGIRLSEKWAEGARTFHGLQVNGFPNCFILSKAQSGLHVNVPYMLNEQSKHVAYILKAVQQRGRQVVEASATGEKEWVETILRLANRNLDFTESCTPGLFNNEGNPRNVAILNSSYGGGSVGFVNILKRWREADDLADLELREG</sequence>
<dbReference type="PANTHER" id="PTHR43098">
    <property type="entry name" value="L-ORNITHINE N(5)-MONOOXYGENASE-RELATED"/>
    <property type="match status" value="1"/>
</dbReference>
<dbReference type="GO" id="GO:0016709">
    <property type="term" value="F:oxidoreductase activity, acting on paired donors, with incorporation or reduction of molecular oxygen, NAD(P)H as one donor, and incorporation of one atom of oxygen"/>
    <property type="evidence" value="ECO:0007669"/>
    <property type="project" value="UniProtKB-ARBA"/>
</dbReference>
<evidence type="ECO:0000256" key="4">
    <source>
        <dbReference type="ARBA" id="ARBA00022827"/>
    </source>
</evidence>
<evidence type="ECO:0000313" key="8">
    <source>
        <dbReference type="EMBL" id="GDY62867.1"/>
    </source>
</evidence>
<reference evidence="8 11" key="2">
    <citation type="submission" date="2019-04" db="EMBL/GenBank/DDBJ databases">
        <title>Draft genome sequences of Streptomyces avermitilis NBRC 14893.</title>
        <authorList>
            <person name="Komaki H."/>
            <person name="Tamura T."/>
            <person name="Hosoyama A."/>
        </authorList>
    </citation>
    <scope>NUCLEOTIDE SEQUENCE [LARGE SCALE GENOMIC DNA]</scope>
    <source>
        <strain evidence="8 11">NBRC 14893</strain>
    </source>
</reference>
<proteinExistence type="inferred from homology"/>
<comment type="similarity">
    <text evidence="2">Belongs to the FAD-binding monooxygenase family.</text>
</comment>
<dbReference type="InterPro" id="IPR050775">
    <property type="entry name" value="FAD-binding_Monooxygenases"/>
</dbReference>
<dbReference type="FunFam" id="3.50.50.60:FF:000314">
    <property type="entry name" value="Baeyer-Villiger monooxygenase"/>
    <property type="match status" value="1"/>
</dbReference>
<protein>
    <submittedName>
        <fullName evidence="9">Monooxygenase</fullName>
    </submittedName>
</protein>
<name>A0A4D4MXU9_STRAX</name>
<keyword evidence="6" id="KW-0560">Oxidoreductase</keyword>
<evidence type="ECO:0000256" key="5">
    <source>
        <dbReference type="ARBA" id="ARBA00022857"/>
    </source>
</evidence>
<evidence type="ECO:0000256" key="2">
    <source>
        <dbReference type="ARBA" id="ARBA00010139"/>
    </source>
</evidence>
<reference evidence="9 10" key="1">
    <citation type="submission" date="2019-04" db="EMBL/GenBank/DDBJ databases">
        <title>Draft genome sequences of Streptomyces avermitilis ATCC 31267.</title>
        <authorList>
            <person name="Komaki H."/>
            <person name="Tamura T."/>
            <person name="Hosoyama A."/>
        </authorList>
    </citation>
    <scope>NUCLEOTIDE SEQUENCE [LARGE SCALE GENOMIC DNA]</scope>
    <source>
        <strain evidence="9 10">ATCC 31267</strain>
    </source>
</reference>
<dbReference type="STRING" id="33903.AQJ43_00995"/>
<dbReference type="PANTHER" id="PTHR43098:SF4">
    <property type="entry name" value="BLR3857 PROTEIN"/>
    <property type="match status" value="1"/>
</dbReference>
<evidence type="ECO:0000256" key="3">
    <source>
        <dbReference type="ARBA" id="ARBA00022630"/>
    </source>
</evidence>
<dbReference type="Proteomes" id="UP000299211">
    <property type="component" value="Unassembled WGS sequence"/>
</dbReference>
<keyword evidence="7 9" id="KW-0503">Monooxygenase</keyword>
<dbReference type="GeneID" id="41540076"/>
<dbReference type="SMR" id="A0A4D4MXU9"/>
<gene>
    <name evidence="8" type="ORF">SAV14893_022600</name>
    <name evidence="9" type="ORF">SAV31267_064960</name>
</gene>
<dbReference type="RefSeq" id="WP_010984425.1">
    <property type="nucleotide sequence ID" value="NZ_BAABTN010000014.1"/>
</dbReference>
<dbReference type="InterPro" id="IPR036188">
    <property type="entry name" value="FAD/NAD-bd_sf"/>
</dbReference>
<dbReference type="AlphaFoldDB" id="A0A4D4MXU9"/>
<keyword evidence="5" id="KW-0521">NADP</keyword>
<dbReference type="EMBL" id="BJHX01000001">
    <property type="protein sequence ID" value="GDY62867.1"/>
    <property type="molecule type" value="Genomic_DNA"/>
</dbReference>
<evidence type="ECO:0000313" key="11">
    <source>
        <dbReference type="Proteomes" id="UP000302139"/>
    </source>
</evidence>
<evidence type="ECO:0000313" key="10">
    <source>
        <dbReference type="Proteomes" id="UP000299211"/>
    </source>
</evidence>
<dbReference type="Pfam" id="PF13450">
    <property type="entry name" value="NAD_binding_8"/>
    <property type="match status" value="1"/>
</dbReference>
<keyword evidence="4" id="KW-0274">FAD</keyword>
<dbReference type="OMA" id="PWYPTWC"/>
<comment type="caution">
    <text evidence="9">The sequence shown here is derived from an EMBL/GenBank/DDBJ whole genome shotgun (WGS) entry which is preliminary data.</text>
</comment>
<dbReference type="Gene3D" id="3.50.50.60">
    <property type="entry name" value="FAD/NAD(P)-binding domain"/>
    <property type="match status" value="2"/>
</dbReference>
<dbReference type="Proteomes" id="UP000302139">
    <property type="component" value="Unassembled WGS sequence"/>
</dbReference>
<dbReference type="SUPFAM" id="SSF51905">
    <property type="entry name" value="FAD/NAD(P)-binding domain"/>
    <property type="match status" value="1"/>
</dbReference>
<dbReference type="EMBL" id="BJHY01000001">
    <property type="protein sequence ID" value="GDY77011.1"/>
    <property type="molecule type" value="Genomic_DNA"/>
</dbReference>
<evidence type="ECO:0000256" key="1">
    <source>
        <dbReference type="ARBA" id="ARBA00001974"/>
    </source>
</evidence>
<evidence type="ECO:0000256" key="6">
    <source>
        <dbReference type="ARBA" id="ARBA00023002"/>
    </source>
</evidence>
<dbReference type="FunFam" id="3.50.50.60:FF:000341">
    <property type="entry name" value="Baeyer-Villiger monooxygenase"/>
    <property type="match status" value="1"/>
</dbReference>
<dbReference type="InterPro" id="IPR054972">
    <property type="entry name" value="Neo-PentlctneDsynPtlE"/>
</dbReference>
<evidence type="ECO:0000256" key="7">
    <source>
        <dbReference type="ARBA" id="ARBA00023033"/>
    </source>
</evidence>